<dbReference type="GO" id="GO:0000160">
    <property type="term" value="P:phosphorelay signal transduction system"/>
    <property type="evidence" value="ECO:0007669"/>
    <property type="project" value="InterPro"/>
</dbReference>
<dbReference type="KEGG" id="spib:G8759_18790"/>
<name>A0A6G9AQM6_9BACT</name>
<evidence type="ECO:0000313" key="4">
    <source>
        <dbReference type="Proteomes" id="UP000501802"/>
    </source>
</evidence>
<dbReference type="CDD" id="cd17557">
    <property type="entry name" value="REC_Rcp-like"/>
    <property type="match status" value="1"/>
</dbReference>
<evidence type="ECO:0000256" key="1">
    <source>
        <dbReference type="PROSITE-ProRule" id="PRU00169"/>
    </source>
</evidence>
<proteinExistence type="predicted"/>
<dbReference type="RefSeq" id="WP_167210717.1">
    <property type="nucleotide sequence ID" value="NZ_CP050063.1"/>
</dbReference>
<dbReference type="PANTHER" id="PTHR44520">
    <property type="entry name" value="RESPONSE REGULATOR RCP1-RELATED"/>
    <property type="match status" value="1"/>
</dbReference>
<dbReference type="SMART" id="SM00448">
    <property type="entry name" value="REC"/>
    <property type="match status" value="1"/>
</dbReference>
<sequence>MKLSADQLARKANFKQAKLLIVEDNDDHWLLIQSAIRQCLSEVTVVRVSTTQQALDRLDQWQYQEWEQPKLILLDLYLPHNTDGWQLLEQIKQMPAPLSHIPIVIFSSSEHNDDILKAYQLGASSYLIKPMNAEEWLFFFRKLRSYWWDTATLPRSGFSF</sequence>
<dbReference type="SUPFAM" id="SSF52172">
    <property type="entry name" value="CheY-like"/>
    <property type="match status" value="1"/>
</dbReference>
<dbReference type="Proteomes" id="UP000501802">
    <property type="component" value="Chromosome"/>
</dbReference>
<keyword evidence="4" id="KW-1185">Reference proteome</keyword>
<dbReference type="Gene3D" id="3.40.50.2300">
    <property type="match status" value="1"/>
</dbReference>
<dbReference type="InterPro" id="IPR052893">
    <property type="entry name" value="TCS_response_regulator"/>
</dbReference>
<dbReference type="PROSITE" id="PS50110">
    <property type="entry name" value="RESPONSE_REGULATORY"/>
    <property type="match status" value="1"/>
</dbReference>
<dbReference type="Pfam" id="PF00072">
    <property type="entry name" value="Response_reg"/>
    <property type="match status" value="1"/>
</dbReference>
<protein>
    <submittedName>
        <fullName evidence="3">Response regulator</fullName>
    </submittedName>
</protein>
<dbReference type="EMBL" id="CP050063">
    <property type="protein sequence ID" value="QIP14513.1"/>
    <property type="molecule type" value="Genomic_DNA"/>
</dbReference>
<reference evidence="3 4" key="1">
    <citation type="submission" date="2020-03" db="EMBL/GenBank/DDBJ databases">
        <authorList>
            <person name="Kim M.K."/>
        </authorList>
    </citation>
    <scope>NUCLEOTIDE SEQUENCE [LARGE SCALE GENOMIC DNA]</scope>
    <source>
        <strain evidence="3 4">BT328</strain>
    </source>
</reference>
<keyword evidence="1" id="KW-0597">Phosphoprotein</keyword>
<dbReference type="AlphaFoldDB" id="A0A6G9AQM6"/>
<organism evidence="3 4">
    <name type="scientific">Spirosoma aureum</name>
    <dbReference type="NCBI Taxonomy" id="2692134"/>
    <lineage>
        <taxon>Bacteria</taxon>
        <taxon>Pseudomonadati</taxon>
        <taxon>Bacteroidota</taxon>
        <taxon>Cytophagia</taxon>
        <taxon>Cytophagales</taxon>
        <taxon>Cytophagaceae</taxon>
        <taxon>Spirosoma</taxon>
    </lineage>
</organism>
<accession>A0A6G9AQM6</accession>
<evidence type="ECO:0000259" key="2">
    <source>
        <dbReference type="PROSITE" id="PS50110"/>
    </source>
</evidence>
<gene>
    <name evidence="3" type="ORF">G8759_18790</name>
</gene>
<dbReference type="PANTHER" id="PTHR44520:SF2">
    <property type="entry name" value="RESPONSE REGULATOR RCP1"/>
    <property type="match status" value="1"/>
</dbReference>
<dbReference type="InterPro" id="IPR011006">
    <property type="entry name" value="CheY-like_superfamily"/>
</dbReference>
<dbReference type="InterPro" id="IPR001789">
    <property type="entry name" value="Sig_transdc_resp-reg_receiver"/>
</dbReference>
<feature type="domain" description="Response regulatory" evidence="2">
    <location>
        <begin position="18"/>
        <end position="144"/>
    </location>
</feature>
<evidence type="ECO:0000313" key="3">
    <source>
        <dbReference type="EMBL" id="QIP14513.1"/>
    </source>
</evidence>
<feature type="modified residue" description="4-aspartylphosphate" evidence="1">
    <location>
        <position position="75"/>
    </location>
</feature>